<dbReference type="RefSeq" id="WP_096258520.1">
    <property type="nucleotide sequence ID" value="NZ_BDME01000001.1"/>
</dbReference>
<dbReference type="InterPro" id="IPR057666">
    <property type="entry name" value="DrpA_SLOG"/>
</dbReference>
<name>A0A292YDM8_9BACT</name>
<feature type="domain" description="Smf/DprA SLOG" evidence="2">
    <location>
        <begin position="12"/>
        <end position="193"/>
    </location>
</feature>
<dbReference type="Pfam" id="PF02481">
    <property type="entry name" value="DNA_processg_A"/>
    <property type="match status" value="1"/>
</dbReference>
<reference evidence="3 4" key="1">
    <citation type="journal article" date="2017" name="Syst. Appl. Microbiol.">
        <title>Lebetimonas natsushimae sp. nov., a novel strictly anaerobic, moderately thermophilic chemoautotroph isolated from a deep-sea hydrothermal vent polychaete nest in the Mid-Okinawa Trough.</title>
        <authorList>
            <person name="Nagata R."/>
            <person name="Takaki Y."/>
            <person name="Tame A."/>
            <person name="Nunoura T."/>
            <person name="Muto H."/>
            <person name="Mino S."/>
            <person name="Sawayama S."/>
            <person name="Takai K."/>
            <person name="Nakagawa S."/>
        </authorList>
    </citation>
    <scope>NUCLEOTIDE SEQUENCE [LARGE SCALE GENOMIC DNA]</scope>
    <source>
        <strain evidence="3 4">HS1857</strain>
    </source>
</reference>
<sequence length="237" mass="27350">MKNEKKISFDEFQLYYKGNIELLQKEKIAIVGSRKASKYTKDITYLLAKKLSKKYVIISGGALGVDTEAHKGSFPNTIFVSPSSLDIIYPKQNENLIQSIYKEGLAISEYEKNYRPFKFTFLQRNRIIIKLAKFVIITEASLKSGSMRSFEWAKEYNKKIFVIPHRINESSGTNYLAYTNQAEVIWDIDEFCLNLGITSKEKILTLNEALKLYGNRLYEMELNGEIEIKNGKVYFNG</sequence>
<evidence type="ECO:0000313" key="3">
    <source>
        <dbReference type="EMBL" id="GAX87380.1"/>
    </source>
</evidence>
<dbReference type="InterPro" id="IPR003488">
    <property type="entry name" value="DprA"/>
</dbReference>
<comment type="similarity">
    <text evidence="1">Belongs to the DprA/Smf family.</text>
</comment>
<dbReference type="AlphaFoldDB" id="A0A292YDM8"/>
<accession>A0A292YDM8</accession>
<evidence type="ECO:0000256" key="1">
    <source>
        <dbReference type="ARBA" id="ARBA00006525"/>
    </source>
</evidence>
<dbReference type="Proteomes" id="UP000217944">
    <property type="component" value="Unassembled WGS sequence"/>
</dbReference>
<evidence type="ECO:0000259" key="2">
    <source>
        <dbReference type="Pfam" id="PF02481"/>
    </source>
</evidence>
<comment type="caution">
    <text evidence="3">The sequence shown here is derived from an EMBL/GenBank/DDBJ whole genome shotgun (WGS) entry which is preliminary data.</text>
</comment>
<protein>
    <submittedName>
        <fullName evidence="3">DNA processing protein</fullName>
    </submittedName>
</protein>
<dbReference type="GO" id="GO:0009294">
    <property type="term" value="P:DNA-mediated transformation"/>
    <property type="evidence" value="ECO:0007669"/>
    <property type="project" value="InterPro"/>
</dbReference>
<dbReference type="PANTHER" id="PTHR43022">
    <property type="entry name" value="PROTEIN SMF"/>
    <property type="match status" value="1"/>
</dbReference>
<dbReference type="PANTHER" id="PTHR43022:SF1">
    <property type="entry name" value="PROTEIN SMF"/>
    <property type="match status" value="1"/>
</dbReference>
<dbReference type="Gene3D" id="3.40.50.450">
    <property type="match status" value="1"/>
</dbReference>
<keyword evidence="4" id="KW-1185">Reference proteome</keyword>
<dbReference type="OrthoDB" id="9785707at2"/>
<dbReference type="EMBL" id="BDME01000001">
    <property type="protein sequence ID" value="GAX87380.1"/>
    <property type="molecule type" value="Genomic_DNA"/>
</dbReference>
<proteinExistence type="inferred from homology"/>
<dbReference type="SUPFAM" id="SSF102405">
    <property type="entry name" value="MCP/YpsA-like"/>
    <property type="match status" value="1"/>
</dbReference>
<gene>
    <name evidence="3" type="ORF">LNAT_P0675</name>
</gene>
<evidence type="ECO:0000313" key="4">
    <source>
        <dbReference type="Proteomes" id="UP000217944"/>
    </source>
</evidence>
<organism evidence="3 4">
    <name type="scientific">Lebetimonas natsushimae</name>
    <dbReference type="NCBI Taxonomy" id="1936991"/>
    <lineage>
        <taxon>Bacteria</taxon>
        <taxon>Pseudomonadati</taxon>
        <taxon>Campylobacterota</taxon>
        <taxon>Epsilonproteobacteria</taxon>
        <taxon>Nautiliales</taxon>
        <taxon>Nautiliaceae</taxon>
        <taxon>Lebetimonas</taxon>
    </lineage>
</organism>